<protein>
    <recommendedName>
        <fullName evidence="1">Aldehyde ferredoxin oxidoreductase C-terminal domain-containing protein</fullName>
    </recommendedName>
</protein>
<dbReference type="PANTHER" id="PTHR30038">
    <property type="entry name" value="ALDEHYDE FERREDOXIN OXIDOREDUCTASE"/>
    <property type="match status" value="1"/>
</dbReference>
<feature type="non-terminal residue" evidence="2">
    <location>
        <position position="262"/>
    </location>
</feature>
<evidence type="ECO:0000259" key="1">
    <source>
        <dbReference type="Pfam" id="PF01314"/>
    </source>
</evidence>
<feature type="domain" description="Aldehyde ferredoxin oxidoreductase C-terminal" evidence="1">
    <location>
        <begin position="71"/>
        <end position="237"/>
    </location>
</feature>
<dbReference type="GO" id="GO:0009055">
    <property type="term" value="F:electron transfer activity"/>
    <property type="evidence" value="ECO:0007669"/>
    <property type="project" value="InterPro"/>
</dbReference>
<dbReference type="GO" id="GO:0016625">
    <property type="term" value="F:oxidoreductase activity, acting on the aldehyde or oxo group of donors, iron-sulfur protein as acceptor"/>
    <property type="evidence" value="ECO:0007669"/>
    <property type="project" value="InterPro"/>
</dbReference>
<comment type="caution">
    <text evidence="2">The sequence shown here is derived from an EMBL/GenBank/DDBJ whole genome shotgun (WGS) entry which is preliminary data.</text>
</comment>
<sequence length="262" mass="29053">RPEFALDDGASGASGLGSVMGAKNLKAVVVAGNQRPTPADPERLNALANRIIKMRRDTWKDWLESIPGRTRLRSCYGCPSGCFRKSYQHRGRRYKYFCQATHVYALAAMSYPGDAVEVSLLAARLCDHYGLDTTIMQPLINWLADCHREGVLGEAETGLPLSKIGGAEFIEALTRQIAHREGFGDLLAQGTIKAAEQVGGRARELLGASIISKASETRDYDPRLIPTNGLLYATEPRRPINQLHETAHSLWLWLNWHNKLED</sequence>
<gene>
    <name evidence="2" type="ORF">S01H1_48845</name>
</gene>
<reference evidence="2" key="1">
    <citation type="journal article" date="2014" name="Front. Microbiol.">
        <title>High frequency of phylogenetically diverse reductive dehalogenase-homologous genes in deep subseafloor sedimentary metagenomes.</title>
        <authorList>
            <person name="Kawai M."/>
            <person name="Futagami T."/>
            <person name="Toyoda A."/>
            <person name="Takaki Y."/>
            <person name="Nishi S."/>
            <person name="Hori S."/>
            <person name="Arai W."/>
            <person name="Tsubouchi T."/>
            <person name="Morono Y."/>
            <person name="Uchiyama I."/>
            <person name="Ito T."/>
            <person name="Fujiyama A."/>
            <person name="Inagaki F."/>
            <person name="Takami H."/>
        </authorList>
    </citation>
    <scope>NUCLEOTIDE SEQUENCE</scope>
    <source>
        <strain evidence="2">Expedition CK06-06</strain>
    </source>
</reference>
<dbReference type="GO" id="GO:0051536">
    <property type="term" value="F:iron-sulfur cluster binding"/>
    <property type="evidence" value="ECO:0007669"/>
    <property type="project" value="InterPro"/>
</dbReference>
<dbReference type="InterPro" id="IPR013984">
    <property type="entry name" value="Ald_Fedxn_OxRdtase_dom2"/>
</dbReference>
<feature type="non-terminal residue" evidence="2">
    <location>
        <position position="1"/>
    </location>
</feature>
<dbReference type="AlphaFoldDB" id="X0WXP5"/>
<name>X0WXP5_9ZZZZ</name>
<organism evidence="2">
    <name type="scientific">marine sediment metagenome</name>
    <dbReference type="NCBI Taxonomy" id="412755"/>
    <lineage>
        <taxon>unclassified sequences</taxon>
        <taxon>metagenomes</taxon>
        <taxon>ecological metagenomes</taxon>
    </lineage>
</organism>
<accession>X0WXP5</accession>
<dbReference type="EMBL" id="BARS01031381">
    <property type="protein sequence ID" value="GAG17506.1"/>
    <property type="molecule type" value="Genomic_DNA"/>
</dbReference>
<dbReference type="Gene3D" id="1.10.569.10">
    <property type="entry name" value="Aldehyde Ferredoxin Oxidoreductase Protein, subunit A, domain 2"/>
    <property type="match status" value="1"/>
</dbReference>
<dbReference type="InterPro" id="IPR051919">
    <property type="entry name" value="W-dependent_AOR"/>
</dbReference>
<dbReference type="SUPFAM" id="SSF48310">
    <property type="entry name" value="Aldehyde ferredoxin oxidoreductase, C-terminal domains"/>
    <property type="match status" value="1"/>
</dbReference>
<evidence type="ECO:0000313" key="2">
    <source>
        <dbReference type="EMBL" id="GAG17506.1"/>
    </source>
</evidence>
<dbReference type="Pfam" id="PF01314">
    <property type="entry name" value="AFOR_C"/>
    <property type="match status" value="1"/>
</dbReference>
<dbReference type="SUPFAM" id="SSF56228">
    <property type="entry name" value="Aldehyde ferredoxin oxidoreductase, N-terminal domain"/>
    <property type="match status" value="1"/>
</dbReference>
<dbReference type="InterPro" id="IPR001203">
    <property type="entry name" value="OxRdtase_Ald_Fedxn_C"/>
</dbReference>
<dbReference type="InterPro" id="IPR036503">
    <property type="entry name" value="Ald_Fedxn_OxRdtase_N_sf"/>
</dbReference>
<dbReference type="InterPro" id="IPR036021">
    <property type="entry name" value="Tungsten_al_ferr_oxy-like_C"/>
</dbReference>
<dbReference type="PANTHER" id="PTHR30038:SF0">
    <property type="entry name" value="TUNGSTEN-CONTAINING ALDEHYDE FERREDOXIN OXIDOREDUCTASE"/>
    <property type="match status" value="1"/>
</dbReference>
<proteinExistence type="predicted"/>